<name>A0ABU0ZMD2_9ACTN</name>
<dbReference type="Pfam" id="PF12974">
    <property type="entry name" value="Phosphonate-bd"/>
    <property type="match status" value="1"/>
</dbReference>
<protein>
    <submittedName>
        <fullName evidence="1">ABC transporter substrate-binding protein</fullName>
    </submittedName>
</protein>
<sequence>MSEGGVELSVAVSTAPHTRALKEGAVAPQGLRLNFVEVVPMVAAYRRMIRDLEFDVCGLAPVTYLAAREAGLPITALPIFLARRFHHGDIVCRPGSGIRTPEDLEGRRIGVRAYTVSTGVWLRGILESEYGVDLDSITWVVDDEEHVSSFALPSNVEKTAPGDSIADQFANGKIDAGLTGPAGIGRKGAAKEGWSVSGASFEDARAASDRFYPLFPDAESVETDWYRRTHIYPIHALLAVKSSVVAAHPEVAASLLDAFVQAKGVFLTELASGSASTAKGREYSALQAIVGPDPLPYGIEENRASLEALCDFAVSQHIVQRRPTVDELFVNT</sequence>
<accession>A0ABU0ZMD2</accession>
<dbReference type="Proteomes" id="UP001230908">
    <property type="component" value="Unassembled WGS sequence"/>
</dbReference>
<dbReference type="RefSeq" id="WP_308714831.1">
    <property type="nucleotide sequence ID" value="NZ_JAVHUY010000023.1"/>
</dbReference>
<reference evidence="1 2" key="1">
    <citation type="submission" date="2023-08" db="EMBL/GenBank/DDBJ databases">
        <title>Phytohabitans sansha sp. nov., isolated from marine sediment.</title>
        <authorList>
            <person name="Zhao Y."/>
            <person name="Yi K."/>
        </authorList>
    </citation>
    <scope>NUCLEOTIDE SEQUENCE [LARGE SCALE GENOMIC DNA]</scope>
    <source>
        <strain evidence="1 2">ZYX-F-186</strain>
    </source>
</reference>
<dbReference type="EMBL" id="JAVHUY010000023">
    <property type="protein sequence ID" value="MDQ7907554.1"/>
    <property type="molecule type" value="Genomic_DNA"/>
</dbReference>
<comment type="caution">
    <text evidence="1">The sequence shown here is derived from an EMBL/GenBank/DDBJ whole genome shotgun (WGS) entry which is preliminary data.</text>
</comment>
<dbReference type="SUPFAM" id="SSF53850">
    <property type="entry name" value="Periplasmic binding protein-like II"/>
    <property type="match status" value="1"/>
</dbReference>
<evidence type="ECO:0000313" key="1">
    <source>
        <dbReference type="EMBL" id="MDQ7907554.1"/>
    </source>
</evidence>
<evidence type="ECO:0000313" key="2">
    <source>
        <dbReference type="Proteomes" id="UP001230908"/>
    </source>
</evidence>
<organism evidence="1 2">
    <name type="scientific">Phytohabitans maris</name>
    <dbReference type="NCBI Taxonomy" id="3071409"/>
    <lineage>
        <taxon>Bacteria</taxon>
        <taxon>Bacillati</taxon>
        <taxon>Actinomycetota</taxon>
        <taxon>Actinomycetes</taxon>
        <taxon>Micromonosporales</taxon>
        <taxon>Micromonosporaceae</taxon>
    </lineage>
</organism>
<keyword evidence="2" id="KW-1185">Reference proteome</keyword>
<gene>
    <name evidence="1" type="ORF">RB614_23825</name>
</gene>
<dbReference type="Gene3D" id="3.40.190.10">
    <property type="entry name" value="Periplasmic binding protein-like II"/>
    <property type="match status" value="3"/>
</dbReference>
<proteinExistence type="predicted"/>